<dbReference type="AlphaFoldDB" id="E2NHI7"/>
<organism evidence="1 2">
    <name type="scientific">Bacteroides cellulosilyticus DSM 14838</name>
    <dbReference type="NCBI Taxonomy" id="537012"/>
    <lineage>
        <taxon>Bacteria</taxon>
        <taxon>Pseudomonadati</taxon>
        <taxon>Bacteroidota</taxon>
        <taxon>Bacteroidia</taxon>
        <taxon>Bacteroidales</taxon>
        <taxon>Bacteroidaceae</taxon>
        <taxon>Bacteroides</taxon>
    </lineage>
</organism>
<protein>
    <submittedName>
        <fullName evidence="1">Uncharacterized protein</fullName>
    </submittedName>
</protein>
<gene>
    <name evidence="1" type="ORF">BACCELL_03764</name>
</gene>
<comment type="caution">
    <text evidence="1">The sequence shown here is derived from an EMBL/GenBank/DDBJ whole genome shotgun (WGS) entry which is preliminary data.</text>
</comment>
<dbReference type="Proteomes" id="UP000003711">
    <property type="component" value="Unassembled WGS sequence"/>
</dbReference>
<reference evidence="1 2" key="1">
    <citation type="submission" date="2008-12" db="EMBL/GenBank/DDBJ databases">
        <authorList>
            <person name="Fulton L."/>
            <person name="Clifton S."/>
            <person name="Fulton B."/>
            <person name="Xu J."/>
            <person name="Minx P."/>
            <person name="Pepin K.H."/>
            <person name="Johnson M."/>
            <person name="Bhonagiri V."/>
            <person name="Nash W.E."/>
            <person name="Mardis E.R."/>
            <person name="Wilson R.K."/>
        </authorList>
    </citation>
    <scope>NUCLEOTIDE SEQUENCE [LARGE SCALE GENOMIC DNA]</scope>
    <source>
        <strain evidence="1 2">DSM 14838</strain>
    </source>
</reference>
<evidence type="ECO:0000313" key="2">
    <source>
        <dbReference type="Proteomes" id="UP000003711"/>
    </source>
</evidence>
<proteinExistence type="predicted"/>
<accession>E2NHI7</accession>
<evidence type="ECO:0000313" key="1">
    <source>
        <dbReference type="EMBL" id="EEF88615.1"/>
    </source>
</evidence>
<dbReference type="HOGENOM" id="CLU_3164416_0_0_10"/>
<reference evidence="1 2" key="2">
    <citation type="submission" date="2009-01" db="EMBL/GenBank/DDBJ databases">
        <title>Draft genome sequence of Bacteroides cellulosilyticus (DSM 14838).</title>
        <authorList>
            <person name="Sudarsanam P."/>
            <person name="Ley R."/>
            <person name="Guruge J."/>
            <person name="Turnbaugh P.J."/>
            <person name="Mahowald M."/>
            <person name="Liep D."/>
            <person name="Gordon J."/>
        </authorList>
    </citation>
    <scope>NUCLEOTIDE SEQUENCE [LARGE SCALE GENOMIC DNA]</scope>
    <source>
        <strain evidence="1 2">DSM 14838</strain>
    </source>
</reference>
<name>E2NHI7_9BACE</name>
<dbReference type="EMBL" id="ACCH01000277">
    <property type="protein sequence ID" value="EEF88615.1"/>
    <property type="molecule type" value="Genomic_DNA"/>
</dbReference>
<sequence>MFSNINHQLINACKQANKISFSWDLEIYYLLLRHNNIYITYKVIYPY</sequence>